<evidence type="ECO:0000256" key="8">
    <source>
        <dbReference type="ARBA" id="ARBA00023170"/>
    </source>
</evidence>
<dbReference type="CDD" id="cd06916">
    <property type="entry name" value="NR_DBD_like"/>
    <property type="match status" value="1"/>
</dbReference>
<comment type="subcellular location">
    <subcellularLocation>
        <location evidence="1">Nucleus</location>
    </subcellularLocation>
</comment>
<evidence type="ECO:0000256" key="4">
    <source>
        <dbReference type="ARBA" id="ARBA00022833"/>
    </source>
</evidence>
<dbReference type="Proteomes" id="UP001642483">
    <property type="component" value="Unassembled WGS sequence"/>
</dbReference>
<dbReference type="InterPro" id="IPR001628">
    <property type="entry name" value="Znf_hrmn_rcpt"/>
</dbReference>
<dbReference type="Gene3D" id="3.30.50.10">
    <property type="entry name" value="Erythroid Transcription Factor GATA-1, subunit A"/>
    <property type="match status" value="1"/>
</dbReference>
<protein>
    <recommendedName>
        <fullName evidence="11">Nuclear receptor domain-containing protein</fullName>
    </recommendedName>
</protein>
<keyword evidence="6" id="KW-0238">DNA-binding</keyword>
<evidence type="ECO:0000256" key="1">
    <source>
        <dbReference type="ARBA" id="ARBA00004123"/>
    </source>
</evidence>
<reference evidence="12 13" key="1">
    <citation type="submission" date="2024-02" db="EMBL/GenBank/DDBJ databases">
        <authorList>
            <person name="Daric V."/>
            <person name="Darras S."/>
        </authorList>
    </citation>
    <scope>NUCLEOTIDE SEQUENCE [LARGE SCALE GENOMIC DNA]</scope>
</reference>
<evidence type="ECO:0000256" key="10">
    <source>
        <dbReference type="SAM" id="MobiDB-lite"/>
    </source>
</evidence>
<organism evidence="12 13">
    <name type="scientific">Clavelina lepadiformis</name>
    <name type="common">Light-bulb sea squirt</name>
    <name type="synonym">Ascidia lepadiformis</name>
    <dbReference type="NCBI Taxonomy" id="159417"/>
    <lineage>
        <taxon>Eukaryota</taxon>
        <taxon>Metazoa</taxon>
        <taxon>Chordata</taxon>
        <taxon>Tunicata</taxon>
        <taxon>Ascidiacea</taxon>
        <taxon>Aplousobranchia</taxon>
        <taxon>Clavelinidae</taxon>
        <taxon>Clavelina</taxon>
    </lineage>
</organism>
<dbReference type="InterPro" id="IPR013088">
    <property type="entry name" value="Znf_NHR/GATA"/>
</dbReference>
<keyword evidence="7" id="KW-0804">Transcription</keyword>
<keyword evidence="3" id="KW-0863">Zinc-finger</keyword>
<keyword evidence="9" id="KW-0539">Nucleus</keyword>
<dbReference type="PROSITE" id="PS51030">
    <property type="entry name" value="NUCLEAR_REC_DBD_2"/>
    <property type="match status" value="1"/>
</dbReference>
<dbReference type="EMBL" id="CAWYQH010000098">
    <property type="protein sequence ID" value="CAK8684677.1"/>
    <property type="molecule type" value="Genomic_DNA"/>
</dbReference>
<evidence type="ECO:0000256" key="9">
    <source>
        <dbReference type="ARBA" id="ARBA00023242"/>
    </source>
</evidence>
<evidence type="ECO:0000256" key="2">
    <source>
        <dbReference type="ARBA" id="ARBA00022723"/>
    </source>
</evidence>
<dbReference type="Pfam" id="PF00105">
    <property type="entry name" value="zf-C4"/>
    <property type="match status" value="1"/>
</dbReference>
<evidence type="ECO:0000313" key="12">
    <source>
        <dbReference type="EMBL" id="CAK8684677.1"/>
    </source>
</evidence>
<feature type="domain" description="Nuclear receptor" evidence="11">
    <location>
        <begin position="152"/>
        <end position="227"/>
    </location>
</feature>
<evidence type="ECO:0000256" key="7">
    <source>
        <dbReference type="ARBA" id="ARBA00023163"/>
    </source>
</evidence>
<accession>A0ABP0FYL7</accession>
<dbReference type="PRINTS" id="PR00047">
    <property type="entry name" value="STROIDFINGER"/>
</dbReference>
<keyword evidence="5" id="KW-0805">Transcription regulation</keyword>
<feature type="compositionally biased region" description="Basic residues" evidence="10">
    <location>
        <begin position="241"/>
        <end position="250"/>
    </location>
</feature>
<feature type="region of interest" description="Disordered" evidence="10">
    <location>
        <begin position="226"/>
        <end position="263"/>
    </location>
</feature>
<keyword evidence="8" id="KW-0675">Receptor</keyword>
<name>A0ABP0FYL7_CLALP</name>
<comment type="caution">
    <text evidence="12">The sequence shown here is derived from an EMBL/GenBank/DDBJ whole genome shotgun (WGS) entry which is preliminary data.</text>
</comment>
<gene>
    <name evidence="12" type="ORF">CVLEPA_LOCUS15656</name>
</gene>
<evidence type="ECO:0000256" key="6">
    <source>
        <dbReference type="ARBA" id="ARBA00023125"/>
    </source>
</evidence>
<evidence type="ECO:0000259" key="11">
    <source>
        <dbReference type="PROSITE" id="PS51030"/>
    </source>
</evidence>
<evidence type="ECO:0000256" key="5">
    <source>
        <dbReference type="ARBA" id="ARBA00023015"/>
    </source>
</evidence>
<proteinExistence type="predicted"/>
<keyword evidence="4" id="KW-0862">Zinc</keyword>
<keyword evidence="2" id="KW-0479">Metal-binding</keyword>
<dbReference type="SUPFAM" id="SSF57716">
    <property type="entry name" value="Glucocorticoid receptor-like (DNA-binding domain)"/>
    <property type="match status" value="1"/>
</dbReference>
<evidence type="ECO:0000256" key="3">
    <source>
        <dbReference type="ARBA" id="ARBA00022771"/>
    </source>
</evidence>
<evidence type="ECO:0000313" key="13">
    <source>
        <dbReference type="Proteomes" id="UP001642483"/>
    </source>
</evidence>
<dbReference type="PANTHER" id="PTHR45805">
    <property type="entry name" value="NUCLEAR HORMONE RECEPTOR HR3-RELATED"/>
    <property type="match status" value="1"/>
</dbReference>
<dbReference type="PROSITE" id="PS00031">
    <property type="entry name" value="NUCLEAR_REC_DBD_1"/>
    <property type="match status" value="1"/>
</dbReference>
<keyword evidence="13" id="KW-1185">Reference proteome</keyword>
<dbReference type="SMART" id="SM00399">
    <property type="entry name" value="ZnF_C4"/>
    <property type="match status" value="1"/>
</dbReference>
<sequence length="380" mass="42375">MNNIEQSDRQIRHSDVMQFFHYDDFEYGALNPAAADHSANHQEAQHSHMGSHQIAVQMTQTSVQRAMPRYEDPEQIAGPSFAFATEHNDVTYSFPSDNVQNLMVPTYSGHRPSDHGSSTSQHIRSQPVADTFQELDFSDDESPTSARAMFDDIPCKVCEDKSSGIHYGVVCCEGCKAFFRRCLPPPKDFKCIGDGNCVVDYPNRNRCPYCRWKKCLKVGMKRNGTKLGRKSKKGLKELSKLKKTHKKKRASNQQHESHSYEQSSSGLACSSRASSANAPPFYTPSDSSVTDPQASYMEAPSGGVLLSSEAESMTEFLESPLPQFLTSDPCDSTTTVVYPQPDFTNHLSLADLARSAFSEETLQSSDWMNSFLEATKENNE</sequence>